<keyword evidence="4" id="KW-1185">Reference proteome</keyword>
<dbReference type="InterPro" id="IPR029058">
    <property type="entry name" value="AB_hydrolase_fold"/>
</dbReference>
<dbReference type="Pfam" id="PF09994">
    <property type="entry name" value="T6SS_Tle1-like_cat"/>
    <property type="match status" value="1"/>
</dbReference>
<organism evidence="3 4">
    <name type="scientific">Roseicyclus marinus</name>
    <dbReference type="NCBI Taxonomy" id="2161673"/>
    <lineage>
        <taxon>Bacteria</taxon>
        <taxon>Pseudomonadati</taxon>
        <taxon>Pseudomonadota</taxon>
        <taxon>Alphaproteobacteria</taxon>
        <taxon>Rhodobacterales</taxon>
        <taxon>Roseobacteraceae</taxon>
        <taxon>Roseicyclus</taxon>
    </lineage>
</organism>
<dbReference type="EMBL" id="AP027266">
    <property type="protein sequence ID" value="BDW86155.1"/>
    <property type="molecule type" value="Genomic_DNA"/>
</dbReference>
<dbReference type="SUPFAM" id="SSF53474">
    <property type="entry name" value="alpha/beta-Hydrolases"/>
    <property type="match status" value="1"/>
</dbReference>
<name>A0AA48HE78_9RHOB</name>
<protein>
    <submittedName>
        <fullName evidence="3">Peptidoglycan-binding protein LysM</fullName>
    </submittedName>
</protein>
<feature type="region of interest" description="Disordered" evidence="1">
    <location>
        <begin position="131"/>
        <end position="150"/>
    </location>
</feature>
<sequence>MKRIVILCDGTWNGSETAMPTNVVRLARAMKPVGDDGIVQVPIYLAGVGTGQGVTRAARVSDRVLGGAFGWGLMENVIAAYRHLVFLYEPGDEIYVFGFSRGAYTARSLVGFLRSTGIIDRDRMHLLPEAEARYRKRRDPRTHPNSSQSHEFRARLSLRVVTGQSEADWRLIEGMPEAPRLRVAYLGVWDTVGALGVPRHLAVAPLLNGESYQFHDTDLSSLVVSARHAIALDERRRTFEPARWSNLDRLNGDRRGEDAPYQERFFAGDHGSVGGGGDILDLSNIALEWVAEGARAAGLGLDGQEMAQIRRAQNPHGPLRNVRVAPGGVVDWLTRRNPRDRAGPDRVEELHPSVHLRWAAEAKGAGFRPYRPGSLAHLAAELAAIHAPRLEGEG</sequence>
<dbReference type="RefSeq" id="WP_338272063.1">
    <property type="nucleotide sequence ID" value="NZ_AP027266.1"/>
</dbReference>
<dbReference type="Proteomes" id="UP001337723">
    <property type="component" value="Chromosome"/>
</dbReference>
<proteinExistence type="predicted"/>
<dbReference type="PANTHER" id="PTHR33840:SF1">
    <property type="entry name" value="TLE1 PHOSPHOLIPASE DOMAIN-CONTAINING PROTEIN"/>
    <property type="match status" value="1"/>
</dbReference>
<evidence type="ECO:0000259" key="2">
    <source>
        <dbReference type="Pfam" id="PF09994"/>
    </source>
</evidence>
<evidence type="ECO:0000256" key="1">
    <source>
        <dbReference type="SAM" id="MobiDB-lite"/>
    </source>
</evidence>
<dbReference type="PANTHER" id="PTHR33840">
    <property type="match status" value="1"/>
</dbReference>
<accession>A0AA48HE78</accession>
<evidence type="ECO:0000313" key="3">
    <source>
        <dbReference type="EMBL" id="BDW86155.1"/>
    </source>
</evidence>
<evidence type="ECO:0000313" key="4">
    <source>
        <dbReference type="Proteomes" id="UP001337723"/>
    </source>
</evidence>
<gene>
    <name evidence="3" type="ORF">MACH21_23320</name>
</gene>
<dbReference type="KEGG" id="rmai:MACH21_23320"/>
<dbReference type="InterPro" id="IPR018712">
    <property type="entry name" value="Tle1-like_cat"/>
</dbReference>
<dbReference type="AlphaFoldDB" id="A0AA48HE78"/>
<reference evidence="3 4" key="1">
    <citation type="submission" date="2023-01" db="EMBL/GenBank/DDBJ databases">
        <title>Complete genome sequence of Roseicyclus marinus strain Dej080120_10.</title>
        <authorList>
            <person name="Ueki S."/>
            <person name="Maruyama F."/>
        </authorList>
    </citation>
    <scope>NUCLEOTIDE SEQUENCE [LARGE SCALE GENOMIC DNA]</scope>
    <source>
        <strain evidence="3 4">Dej080120_10</strain>
    </source>
</reference>
<feature type="domain" description="T6SS Phospholipase effector Tle1-like catalytic" evidence="2">
    <location>
        <begin position="2"/>
        <end position="291"/>
    </location>
</feature>